<feature type="region of interest" description="Disordered" evidence="1">
    <location>
        <begin position="1"/>
        <end position="230"/>
    </location>
</feature>
<gene>
    <name evidence="2" type="ORF">THAOC_25684</name>
</gene>
<evidence type="ECO:0000256" key="1">
    <source>
        <dbReference type="SAM" id="MobiDB-lite"/>
    </source>
</evidence>
<sequence>GALILLARPSRPPPGLMRRLGSHAQELSSSRTRVDGTPDAPPRSRSLSTDCAGPRLQHCSAVRTSSPKREGGSTGSISRGRDGRRGGSQDPRGAGPASSEDGTPPWVKFERPLMSKRRCSHDDLDRERRTRECRTPGRLGPKSDHELVGRQLGSQHRSSAVATSAGATSPSDSDRWNLFAMPSAHQRCPRFETASPRVGGRDGPFPGASRRVLPRRKADDSKASAPAPAP</sequence>
<evidence type="ECO:0000313" key="2">
    <source>
        <dbReference type="EMBL" id="EJK54667.1"/>
    </source>
</evidence>
<proteinExistence type="predicted"/>
<evidence type="ECO:0000313" key="3">
    <source>
        <dbReference type="Proteomes" id="UP000266841"/>
    </source>
</evidence>
<protein>
    <submittedName>
        <fullName evidence="2">Uncharacterized protein</fullName>
    </submittedName>
</protein>
<dbReference type="AlphaFoldDB" id="K0S757"/>
<organism evidence="2 3">
    <name type="scientific">Thalassiosira oceanica</name>
    <name type="common">Marine diatom</name>
    <dbReference type="NCBI Taxonomy" id="159749"/>
    <lineage>
        <taxon>Eukaryota</taxon>
        <taxon>Sar</taxon>
        <taxon>Stramenopiles</taxon>
        <taxon>Ochrophyta</taxon>
        <taxon>Bacillariophyta</taxon>
        <taxon>Coscinodiscophyceae</taxon>
        <taxon>Thalassiosirophycidae</taxon>
        <taxon>Thalassiosirales</taxon>
        <taxon>Thalassiosiraceae</taxon>
        <taxon>Thalassiosira</taxon>
    </lineage>
</organism>
<accession>K0S757</accession>
<reference evidence="2 3" key="1">
    <citation type="journal article" date="2012" name="Genome Biol.">
        <title>Genome and low-iron response of an oceanic diatom adapted to chronic iron limitation.</title>
        <authorList>
            <person name="Lommer M."/>
            <person name="Specht M."/>
            <person name="Roy A.S."/>
            <person name="Kraemer L."/>
            <person name="Andreson R."/>
            <person name="Gutowska M.A."/>
            <person name="Wolf J."/>
            <person name="Bergner S.V."/>
            <person name="Schilhabel M.B."/>
            <person name="Klostermeier U.C."/>
            <person name="Beiko R.G."/>
            <person name="Rosenstiel P."/>
            <person name="Hippler M."/>
            <person name="Laroche J."/>
        </authorList>
    </citation>
    <scope>NUCLEOTIDE SEQUENCE [LARGE SCALE GENOMIC DNA]</scope>
    <source>
        <strain evidence="2 3">CCMP1005</strain>
    </source>
</reference>
<name>K0S757_THAOC</name>
<comment type="caution">
    <text evidence="2">The sequence shown here is derived from an EMBL/GenBank/DDBJ whole genome shotgun (WGS) entry which is preliminary data.</text>
</comment>
<keyword evidence="3" id="KW-1185">Reference proteome</keyword>
<dbReference type="Proteomes" id="UP000266841">
    <property type="component" value="Unassembled WGS sequence"/>
</dbReference>
<feature type="non-terminal residue" evidence="2">
    <location>
        <position position="1"/>
    </location>
</feature>
<feature type="compositionally biased region" description="Low complexity" evidence="1">
    <location>
        <begin position="158"/>
        <end position="171"/>
    </location>
</feature>
<dbReference type="EMBL" id="AGNL01035477">
    <property type="protein sequence ID" value="EJK54667.1"/>
    <property type="molecule type" value="Genomic_DNA"/>
</dbReference>
<feature type="compositionally biased region" description="Basic and acidic residues" evidence="1">
    <location>
        <begin position="120"/>
        <end position="148"/>
    </location>
</feature>